<reference evidence="9 10" key="1">
    <citation type="journal article" date="2019" name="Sci. Transl. Med.">
        <title>Quorum sensing between bacterial species on the skin protects against epidermal injury in atopic dermatitis.</title>
        <authorList>
            <person name="Williams M.R."/>
        </authorList>
    </citation>
    <scope>NUCLEOTIDE SEQUENCE [LARGE SCALE GENOMIC DNA]</scope>
    <source>
        <strain evidence="9 10">E7</strain>
    </source>
</reference>
<dbReference type="InterPro" id="IPR000060">
    <property type="entry name" value="BCCT_transptr"/>
</dbReference>
<feature type="transmembrane region" description="Helical" evidence="8">
    <location>
        <begin position="26"/>
        <end position="46"/>
    </location>
</feature>
<comment type="caution">
    <text evidence="9">The sequence shown here is derived from an EMBL/GenBank/DDBJ whole genome shotgun (WGS) entry which is preliminary data.</text>
</comment>
<proteinExistence type="inferred from homology"/>
<keyword evidence="7 8" id="KW-0472">Membrane</keyword>
<organism evidence="9 10">
    <name type="scientific">Staphylococcus lugdunensis</name>
    <dbReference type="NCBI Taxonomy" id="28035"/>
    <lineage>
        <taxon>Bacteria</taxon>
        <taxon>Bacillati</taxon>
        <taxon>Bacillota</taxon>
        <taxon>Bacilli</taxon>
        <taxon>Bacillales</taxon>
        <taxon>Staphylococcaceae</taxon>
        <taxon>Staphylococcus</taxon>
    </lineage>
</organism>
<protein>
    <submittedName>
        <fullName evidence="9">BCCT family transporter</fullName>
    </submittedName>
</protein>
<evidence type="ECO:0000256" key="4">
    <source>
        <dbReference type="ARBA" id="ARBA00022475"/>
    </source>
</evidence>
<accession>A0A4V2KUQ7</accession>
<dbReference type="RefSeq" id="WP_206170363.1">
    <property type="nucleotide sequence ID" value="NZ_SCHB01000146.1"/>
</dbReference>
<evidence type="ECO:0000256" key="2">
    <source>
        <dbReference type="ARBA" id="ARBA00005658"/>
    </source>
</evidence>
<comment type="subcellular location">
    <subcellularLocation>
        <location evidence="1">Cell membrane</location>
        <topology evidence="1">Multi-pass membrane protein</topology>
    </subcellularLocation>
</comment>
<dbReference type="EMBL" id="SCHB01000146">
    <property type="protein sequence ID" value="TBW68530.1"/>
    <property type="molecule type" value="Genomic_DNA"/>
</dbReference>
<evidence type="ECO:0000256" key="5">
    <source>
        <dbReference type="ARBA" id="ARBA00022692"/>
    </source>
</evidence>
<keyword evidence="6 8" id="KW-1133">Transmembrane helix</keyword>
<evidence type="ECO:0000256" key="7">
    <source>
        <dbReference type="ARBA" id="ARBA00023136"/>
    </source>
</evidence>
<comment type="similarity">
    <text evidence="2">Belongs to the BCCT transporter (TC 2.A.15) family.</text>
</comment>
<dbReference type="GO" id="GO:0005886">
    <property type="term" value="C:plasma membrane"/>
    <property type="evidence" value="ECO:0007669"/>
    <property type="project" value="UniProtKB-SubCell"/>
</dbReference>
<keyword evidence="4" id="KW-1003">Cell membrane</keyword>
<feature type="non-terminal residue" evidence="9">
    <location>
        <position position="1"/>
    </location>
</feature>
<dbReference type="GO" id="GO:0022857">
    <property type="term" value="F:transmembrane transporter activity"/>
    <property type="evidence" value="ECO:0007669"/>
    <property type="project" value="InterPro"/>
</dbReference>
<dbReference type="PANTHER" id="PTHR30047">
    <property type="entry name" value="HIGH-AFFINITY CHOLINE TRANSPORT PROTEIN-RELATED"/>
    <property type="match status" value="1"/>
</dbReference>
<keyword evidence="5 8" id="KW-0812">Transmembrane</keyword>
<evidence type="ECO:0000256" key="6">
    <source>
        <dbReference type="ARBA" id="ARBA00022989"/>
    </source>
</evidence>
<evidence type="ECO:0000256" key="1">
    <source>
        <dbReference type="ARBA" id="ARBA00004651"/>
    </source>
</evidence>
<evidence type="ECO:0000313" key="9">
    <source>
        <dbReference type="EMBL" id="TBW68530.1"/>
    </source>
</evidence>
<dbReference type="AlphaFoldDB" id="A0A4V2KUQ7"/>
<dbReference type="Pfam" id="PF02028">
    <property type="entry name" value="BCCT"/>
    <property type="match status" value="1"/>
</dbReference>
<evidence type="ECO:0000256" key="8">
    <source>
        <dbReference type="SAM" id="Phobius"/>
    </source>
</evidence>
<evidence type="ECO:0000256" key="3">
    <source>
        <dbReference type="ARBA" id="ARBA00022448"/>
    </source>
</evidence>
<keyword evidence="3" id="KW-0813">Transport</keyword>
<dbReference type="PANTHER" id="PTHR30047:SF7">
    <property type="entry name" value="HIGH-AFFINITY CHOLINE TRANSPORT PROTEIN"/>
    <property type="match status" value="1"/>
</dbReference>
<name>A0A4V2KUQ7_STALU</name>
<gene>
    <name evidence="9" type="ORF">EQ812_13105</name>
</gene>
<evidence type="ECO:0000313" key="10">
    <source>
        <dbReference type="Proteomes" id="UP000293637"/>
    </source>
</evidence>
<dbReference type="Proteomes" id="UP000293637">
    <property type="component" value="Unassembled WGS sequence"/>
</dbReference>
<sequence>GVMLSAIAYVLLLSGGSTGLDALQSAAIISALPFSFVVILMMISFFKDANQERKYLGLTLQPDHQRKKDYIKHNTNQQSKMK</sequence>